<reference evidence="1" key="1">
    <citation type="journal article" date="2020" name="mSystems">
        <title>Genome- and Community-Level Interaction Insights into Carbon Utilization and Element Cycling Functions of Hydrothermarchaeota in Hydrothermal Sediment.</title>
        <authorList>
            <person name="Zhou Z."/>
            <person name="Liu Y."/>
            <person name="Xu W."/>
            <person name="Pan J."/>
            <person name="Luo Z.H."/>
            <person name="Li M."/>
        </authorList>
    </citation>
    <scope>NUCLEOTIDE SEQUENCE [LARGE SCALE GENOMIC DNA]</scope>
    <source>
        <strain evidence="1">SpSt-418</strain>
    </source>
</reference>
<accession>A0A7C3PGX1</accession>
<proteinExistence type="predicted"/>
<dbReference type="EMBL" id="DSRU01000266">
    <property type="protein sequence ID" value="HFM99694.1"/>
    <property type="molecule type" value="Genomic_DNA"/>
</dbReference>
<comment type="caution">
    <text evidence="1">The sequence shown here is derived from an EMBL/GenBank/DDBJ whole genome shotgun (WGS) entry which is preliminary data.</text>
</comment>
<dbReference type="AlphaFoldDB" id="A0A7C3PGX1"/>
<protein>
    <submittedName>
        <fullName evidence="1">Uncharacterized protein</fullName>
    </submittedName>
</protein>
<organism evidence="1">
    <name type="scientific">Oscillatoriales cyanobacterium SpSt-418</name>
    <dbReference type="NCBI Taxonomy" id="2282169"/>
    <lineage>
        <taxon>Bacteria</taxon>
        <taxon>Bacillati</taxon>
        <taxon>Cyanobacteriota</taxon>
        <taxon>Cyanophyceae</taxon>
        <taxon>Oscillatoriophycideae</taxon>
        <taxon>Oscillatoriales</taxon>
    </lineage>
</organism>
<sequence>MLVNPVTRSCGICDDRGWVTRCWLTESEVKECGLFRIDIKYDVWRLSRTHGVFRDMHVEIDPVNDSLTLNIKITPTWQPRIEKFVIDEIAFEGYERIDVDTIRWYLSQKGLSVDVPLLRSPLLDIQSIIQVAFHESYSSSPKTVKRFEKLVSKASFRVKVVAPERVKITITPGRRQLCQ</sequence>
<evidence type="ECO:0000313" key="1">
    <source>
        <dbReference type="EMBL" id="HFM99694.1"/>
    </source>
</evidence>
<gene>
    <name evidence="1" type="ORF">ENR64_18440</name>
</gene>
<name>A0A7C3PGX1_9CYAN</name>